<dbReference type="EMBL" id="CMVM020000346">
    <property type="status" value="NOT_ANNOTATED_CDS"/>
    <property type="molecule type" value="Genomic_DNA"/>
</dbReference>
<name>A0A8R1TJZ0_ONCVO</name>
<protein>
    <submittedName>
        <fullName evidence="1">Uncharacterized protein</fullName>
    </submittedName>
</protein>
<reference evidence="2" key="1">
    <citation type="submission" date="2013-10" db="EMBL/GenBank/DDBJ databases">
        <title>Genome sequencing of Onchocerca volvulus.</title>
        <authorList>
            <person name="Cotton J."/>
            <person name="Tsai J."/>
            <person name="Stanley E."/>
            <person name="Tracey A."/>
            <person name="Holroyd N."/>
            <person name="Lustigman S."/>
            <person name="Berriman M."/>
        </authorList>
    </citation>
    <scope>NUCLEOTIDE SEQUENCE</scope>
</reference>
<evidence type="ECO:0000313" key="1">
    <source>
        <dbReference type="EnsemblMetazoa" id="OVOC10994.1"/>
    </source>
</evidence>
<keyword evidence="2" id="KW-1185">Reference proteome</keyword>
<dbReference type="EnsemblMetazoa" id="OVOC10994.1">
    <property type="protein sequence ID" value="OVOC10994.1"/>
    <property type="gene ID" value="WBGene00247803"/>
</dbReference>
<organism evidence="1 2">
    <name type="scientific">Onchocerca volvulus</name>
    <dbReference type="NCBI Taxonomy" id="6282"/>
    <lineage>
        <taxon>Eukaryota</taxon>
        <taxon>Metazoa</taxon>
        <taxon>Ecdysozoa</taxon>
        <taxon>Nematoda</taxon>
        <taxon>Chromadorea</taxon>
        <taxon>Rhabditida</taxon>
        <taxon>Spirurina</taxon>
        <taxon>Spiruromorpha</taxon>
        <taxon>Filarioidea</taxon>
        <taxon>Onchocercidae</taxon>
        <taxon>Onchocerca</taxon>
    </lineage>
</organism>
<evidence type="ECO:0000313" key="2">
    <source>
        <dbReference type="Proteomes" id="UP000024404"/>
    </source>
</evidence>
<reference evidence="1" key="2">
    <citation type="submission" date="2022-06" db="UniProtKB">
        <authorList>
            <consortium name="EnsemblMetazoa"/>
        </authorList>
    </citation>
    <scope>IDENTIFICATION</scope>
</reference>
<accession>A0A8R1TJZ0</accession>
<dbReference type="AlphaFoldDB" id="A0A8R1TJZ0"/>
<proteinExistence type="predicted"/>
<dbReference type="Proteomes" id="UP000024404">
    <property type="component" value="Unassembled WGS sequence"/>
</dbReference>
<sequence>MTSWEVCKCSNRVMCLKTISNLYEELLSSIRNAPVTIHVLCHVEAVLLVHDIKREVIGDTVTSAVLRLPKYERH</sequence>